<organism evidence="1 2">
    <name type="scientific">Caerostris darwini</name>
    <dbReference type="NCBI Taxonomy" id="1538125"/>
    <lineage>
        <taxon>Eukaryota</taxon>
        <taxon>Metazoa</taxon>
        <taxon>Ecdysozoa</taxon>
        <taxon>Arthropoda</taxon>
        <taxon>Chelicerata</taxon>
        <taxon>Arachnida</taxon>
        <taxon>Araneae</taxon>
        <taxon>Araneomorphae</taxon>
        <taxon>Entelegynae</taxon>
        <taxon>Araneoidea</taxon>
        <taxon>Araneidae</taxon>
        <taxon>Caerostris</taxon>
    </lineage>
</organism>
<evidence type="ECO:0000313" key="1">
    <source>
        <dbReference type="EMBL" id="GIX89588.1"/>
    </source>
</evidence>
<comment type="caution">
    <text evidence="1">The sequence shown here is derived from an EMBL/GenBank/DDBJ whole genome shotgun (WGS) entry which is preliminary data.</text>
</comment>
<accession>A0AAV4NZ06</accession>
<keyword evidence="2" id="KW-1185">Reference proteome</keyword>
<dbReference type="AlphaFoldDB" id="A0AAV4NZ06"/>
<reference evidence="1 2" key="1">
    <citation type="submission" date="2021-06" db="EMBL/GenBank/DDBJ databases">
        <title>Caerostris darwini draft genome.</title>
        <authorList>
            <person name="Kono N."/>
            <person name="Arakawa K."/>
        </authorList>
    </citation>
    <scope>NUCLEOTIDE SEQUENCE [LARGE SCALE GENOMIC DNA]</scope>
</reference>
<protein>
    <submittedName>
        <fullName evidence="1">Uncharacterized protein</fullName>
    </submittedName>
</protein>
<dbReference type="Proteomes" id="UP001054837">
    <property type="component" value="Unassembled WGS sequence"/>
</dbReference>
<evidence type="ECO:0000313" key="2">
    <source>
        <dbReference type="Proteomes" id="UP001054837"/>
    </source>
</evidence>
<gene>
    <name evidence="1" type="ORF">CDAR_390221</name>
</gene>
<name>A0AAV4NZ06_9ARAC</name>
<sequence>MQSKHATPREALEEKMVIMEAGGRGVGWQGCSRSGIKGIPIPTSNRRSVRVHLLGRFVDRRLETPLTKSFSTLHEQSETDNNTCFLPLEKKSVEEEVVVALEQQKLHREALLLQGC</sequence>
<proteinExistence type="predicted"/>
<dbReference type="EMBL" id="BPLQ01002195">
    <property type="protein sequence ID" value="GIX89588.1"/>
    <property type="molecule type" value="Genomic_DNA"/>
</dbReference>